<protein>
    <recommendedName>
        <fullName evidence="12">Tryptophan synthase beta chain</fullName>
        <ecNumber evidence="12">4.2.1.20</ecNumber>
    </recommendedName>
</protein>
<comment type="subunit">
    <text evidence="5 12">Tetramer of two alpha and two beta chains.</text>
</comment>
<dbReference type="PIRSF" id="PIRSF001413">
    <property type="entry name" value="Trp_syn_beta"/>
    <property type="match status" value="1"/>
</dbReference>
<keyword evidence="9 12" id="KW-0057">Aromatic amino acid biosynthesis</keyword>
<accession>A0A1F7VDD1</accession>
<dbReference type="GO" id="GO:0005737">
    <property type="term" value="C:cytoplasm"/>
    <property type="evidence" value="ECO:0007669"/>
    <property type="project" value="TreeGrafter"/>
</dbReference>
<evidence type="ECO:0000256" key="4">
    <source>
        <dbReference type="ARBA" id="ARBA00009982"/>
    </source>
</evidence>
<dbReference type="EMBL" id="MGES01000043">
    <property type="protein sequence ID" value="OGL88519.1"/>
    <property type="molecule type" value="Genomic_DNA"/>
</dbReference>
<dbReference type="PANTHER" id="PTHR48077">
    <property type="entry name" value="TRYPTOPHAN SYNTHASE-RELATED"/>
    <property type="match status" value="1"/>
</dbReference>
<comment type="catalytic activity">
    <reaction evidence="11 12">
        <text>(1S,2R)-1-C-(indol-3-yl)glycerol 3-phosphate + L-serine = D-glyceraldehyde 3-phosphate + L-tryptophan + H2O</text>
        <dbReference type="Rhea" id="RHEA:10532"/>
        <dbReference type="ChEBI" id="CHEBI:15377"/>
        <dbReference type="ChEBI" id="CHEBI:33384"/>
        <dbReference type="ChEBI" id="CHEBI:57912"/>
        <dbReference type="ChEBI" id="CHEBI:58866"/>
        <dbReference type="ChEBI" id="CHEBI:59776"/>
        <dbReference type="EC" id="4.2.1.20"/>
    </reaction>
</comment>
<keyword evidence="7 12" id="KW-0822">Tryptophan biosynthesis</keyword>
<dbReference type="NCBIfam" id="TIGR01415">
    <property type="entry name" value="trpB_rel"/>
    <property type="match status" value="1"/>
</dbReference>
<comment type="caution">
    <text evidence="14">The sequence shown here is derived from an EMBL/GenBank/DDBJ whole genome shotgun (WGS) entry which is preliminary data.</text>
</comment>
<evidence type="ECO:0000313" key="14">
    <source>
        <dbReference type="EMBL" id="OGL88519.1"/>
    </source>
</evidence>
<dbReference type="UniPathway" id="UPA00035">
    <property type="reaction ID" value="UER00044"/>
</dbReference>
<evidence type="ECO:0000313" key="15">
    <source>
        <dbReference type="Proteomes" id="UP000176678"/>
    </source>
</evidence>
<evidence type="ECO:0000256" key="7">
    <source>
        <dbReference type="ARBA" id="ARBA00022822"/>
    </source>
</evidence>
<dbReference type="InterPro" id="IPR006316">
    <property type="entry name" value="Trp_synth_b-like"/>
</dbReference>
<dbReference type="EC" id="4.2.1.20" evidence="12"/>
<dbReference type="Gene3D" id="3.40.50.1100">
    <property type="match status" value="2"/>
</dbReference>
<feature type="domain" description="Tryptophan synthase beta chain-like PALP" evidence="13">
    <location>
        <begin position="84"/>
        <end position="421"/>
    </location>
</feature>
<dbReference type="InterPro" id="IPR001926">
    <property type="entry name" value="TrpB-like_PALP"/>
</dbReference>
<dbReference type="GO" id="GO:0004834">
    <property type="term" value="F:tryptophan synthase activity"/>
    <property type="evidence" value="ECO:0007669"/>
    <property type="project" value="UniProtKB-UniRule"/>
</dbReference>
<dbReference type="PIRSF" id="PIRSF500824">
    <property type="entry name" value="TrpB_prok"/>
    <property type="match status" value="1"/>
</dbReference>
<reference evidence="14 15" key="1">
    <citation type="journal article" date="2016" name="Nat. Commun.">
        <title>Thousands of microbial genomes shed light on interconnected biogeochemical processes in an aquifer system.</title>
        <authorList>
            <person name="Anantharaman K."/>
            <person name="Brown C.T."/>
            <person name="Hug L.A."/>
            <person name="Sharon I."/>
            <person name="Castelle C.J."/>
            <person name="Probst A.J."/>
            <person name="Thomas B.C."/>
            <person name="Singh A."/>
            <person name="Wilkins M.J."/>
            <person name="Karaoz U."/>
            <person name="Brodie E.L."/>
            <person name="Williams K.H."/>
            <person name="Hubbard S.S."/>
            <person name="Banfield J.F."/>
        </authorList>
    </citation>
    <scope>NUCLEOTIDE SEQUENCE [LARGE SCALE GENOMIC DNA]</scope>
</reference>
<keyword evidence="10 12" id="KW-0456">Lyase</keyword>
<comment type="similarity">
    <text evidence="4 12">Belongs to the TrpB family.</text>
</comment>
<comment type="pathway">
    <text evidence="3 12">Amino-acid biosynthesis; L-tryptophan biosynthesis; L-tryptophan from chorismate: step 5/5.</text>
</comment>
<dbReference type="GO" id="GO:0052684">
    <property type="term" value="F:L-serine hydro-lyase (adding indole, L-tryptophan-forming) activity"/>
    <property type="evidence" value="ECO:0007669"/>
    <property type="project" value="TreeGrafter"/>
</dbReference>
<dbReference type="STRING" id="1802410.A3H75_02690"/>
<dbReference type="Pfam" id="PF00291">
    <property type="entry name" value="PALP"/>
    <property type="match status" value="1"/>
</dbReference>
<dbReference type="SUPFAM" id="SSF53686">
    <property type="entry name" value="Tryptophan synthase beta subunit-like PLP-dependent enzymes"/>
    <property type="match status" value="1"/>
</dbReference>
<evidence type="ECO:0000256" key="5">
    <source>
        <dbReference type="ARBA" id="ARBA00011270"/>
    </source>
</evidence>
<keyword evidence="8 12" id="KW-0663">Pyridoxal phosphate</keyword>
<comment type="cofactor">
    <cofactor evidence="1 12">
        <name>pyridoxal 5'-phosphate</name>
        <dbReference type="ChEBI" id="CHEBI:597326"/>
    </cofactor>
</comment>
<evidence type="ECO:0000256" key="6">
    <source>
        <dbReference type="ARBA" id="ARBA00022605"/>
    </source>
</evidence>
<feature type="modified residue" description="N6-(pyridoxal phosphate)lysine" evidence="12">
    <location>
        <position position="119"/>
    </location>
</feature>
<evidence type="ECO:0000256" key="8">
    <source>
        <dbReference type="ARBA" id="ARBA00022898"/>
    </source>
</evidence>
<name>A0A1F7VDD1_9BACT</name>
<dbReference type="InterPro" id="IPR036052">
    <property type="entry name" value="TrpB-like_PALP_sf"/>
</dbReference>
<proteinExistence type="inferred from homology"/>
<dbReference type="InterPro" id="IPR023026">
    <property type="entry name" value="Trp_synth_beta/beta-like"/>
</dbReference>
<dbReference type="Proteomes" id="UP000176678">
    <property type="component" value="Unassembled WGS sequence"/>
</dbReference>
<evidence type="ECO:0000256" key="9">
    <source>
        <dbReference type="ARBA" id="ARBA00023141"/>
    </source>
</evidence>
<organism evidence="14 15">
    <name type="scientific">Candidatus Uhrbacteria bacterium RIFCSPLOWO2_02_FULL_51_9</name>
    <dbReference type="NCBI Taxonomy" id="1802410"/>
    <lineage>
        <taxon>Bacteria</taxon>
        <taxon>Candidatus Uhriibacteriota</taxon>
    </lineage>
</organism>
<evidence type="ECO:0000256" key="12">
    <source>
        <dbReference type="HAMAP-Rule" id="MF_00133"/>
    </source>
</evidence>
<evidence type="ECO:0000256" key="3">
    <source>
        <dbReference type="ARBA" id="ARBA00004733"/>
    </source>
</evidence>
<evidence type="ECO:0000256" key="2">
    <source>
        <dbReference type="ARBA" id="ARBA00002786"/>
    </source>
</evidence>
<sequence length="438" mass="49071">MMINQSKIYLSEEDLPKYWYNIIPSLPEKLFPPIDSETKKPVKTEKLLNIVPKELINQELILGKYKSEEFIPIPDEILNLYKIFRPTPLVRAFRLEKFLKTPAKIFYKREDVSPIGSHKLNTAFAQAYYAKKEGAETLITDTGAGQWGSAVALASKFFGLKSIVYMVRQSYEDKPYRVTMMRLFGAEVIPSPSNKTKAGKIALKNKENISGSLGIGMSEAVETVMKDKNARLSLGCMSNYAVLHQTIIGMEVKKQLETIGITPDIMIGCVGGGSNFAGFIYPFVKDKINKKIKTEFLAVESKAVPTFGKGEYKYDFQDFLEYLPMIKMYTLGHKFVPPKIHAGGLRYHGKTPTLSLLVNRGIVKTKSYDQKEVLEAGKLFAETEGIIPAPESSHAIKAVLDEAIKCKKTNQEKTIIFNLSGHGLLDLKAYQCLLDGLL</sequence>
<keyword evidence="6 12" id="KW-0028">Amino-acid biosynthesis</keyword>
<evidence type="ECO:0000259" key="13">
    <source>
        <dbReference type="Pfam" id="PF00291"/>
    </source>
</evidence>
<dbReference type="HAMAP" id="MF_00133">
    <property type="entry name" value="Trp_synth_beta"/>
    <property type="match status" value="1"/>
</dbReference>
<dbReference type="NCBIfam" id="NF009057">
    <property type="entry name" value="PRK12391.1"/>
    <property type="match status" value="1"/>
</dbReference>
<evidence type="ECO:0000256" key="11">
    <source>
        <dbReference type="ARBA" id="ARBA00049047"/>
    </source>
</evidence>
<dbReference type="GO" id="GO:0030170">
    <property type="term" value="F:pyridoxal phosphate binding"/>
    <property type="evidence" value="ECO:0007669"/>
    <property type="project" value="InterPro"/>
</dbReference>
<gene>
    <name evidence="12" type="primary">trpB</name>
    <name evidence="14" type="ORF">A3H75_02690</name>
</gene>
<dbReference type="AlphaFoldDB" id="A0A1F7VDD1"/>
<dbReference type="PANTHER" id="PTHR48077:SF6">
    <property type="entry name" value="TRYPTOPHAN SYNTHASE"/>
    <property type="match status" value="1"/>
</dbReference>
<evidence type="ECO:0000256" key="10">
    <source>
        <dbReference type="ARBA" id="ARBA00023239"/>
    </source>
</evidence>
<comment type="function">
    <text evidence="2 12">The beta subunit is responsible for the synthesis of L-tryptophan from indole and L-serine.</text>
</comment>
<evidence type="ECO:0000256" key="1">
    <source>
        <dbReference type="ARBA" id="ARBA00001933"/>
    </source>
</evidence>